<keyword evidence="1" id="KW-0812">Transmembrane</keyword>
<comment type="caution">
    <text evidence="2">The sequence shown here is derived from an EMBL/GenBank/DDBJ whole genome shotgun (WGS) entry which is preliminary data.</text>
</comment>
<dbReference type="EMBL" id="LCDE01000016">
    <property type="protein sequence ID" value="KKS45694.1"/>
    <property type="molecule type" value="Genomic_DNA"/>
</dbReference>
<sequence>MFDAIINILNSIRDFIYYESGTQFIFNLKWVGGVFSLIFGGFIIILIIKLGIVDGWFKNAGNFLLTQAFPKRHLNKSWQKILNRLAKNDEDGLRLALIEADNLFDDLLKQMRLPGESMADRLKYINSSQVSNIDEIWTAHKLRNQIVHNHEYPVTKSEMEFGVKAYEKALKELEFID</sequence>
<gene>
    <name evidence="2" type="ORF">UV10_C0016G0008</name>
</gene>
<name>A0A0G0ZAM7_9BACT</name>
<keyword evidence="1" id="KW-1133">Transmembrane helix</keyword>
<accession>A0A0G0ZAM7</accession>
<evidence type="ECO:0000313" key="2">
    <source>
        <dbReference type="EMBL" id="KKS45694.1"/>
    </source>
</evidence>
<proteinExistence type="predicted"/>
<evidence type="ECO:0000313" key="3">
    <source>
        <dbReference type="Proteomes" id="UP000034951"/>
    </source>
</evidence>
<dbReference type="AlphaFoldDB" id="A0A0G0ZAM7"/>
<feature type="transmembrane region" description="Helical" evidence="1">
    <location>
        <begin position="30"/>
        <end position="48"/>
    </location>
</feature>
<evidence type="ECO:0000256" key="1">
    <source>
        <dbReference type="SAM" id="Phobius"/>
    </source>
</evidence>
<organism evidence="2 3">
    <name type="scientific">Candidatus Azambacteria bacterium GW2011_GWA1_42_19</name>
    <dbReference type="NCBI Taxonomy" id="1618609"/>
    <lineage>
        <taxon>Bacteria</taxon>
        <taxon>Candidatus Azamiibacteriota</taxon>
    </lineage>
</organism>
<protein>
    <submittedName>
        <fullName evidence="2">Uncharacterized protein</fullName>
    </submittedName>
</protein>
<dbReference type="Proteomes" id="UP000034951">
    <property type="component" value="Unassembled WGS sequence"/>
</dbReference>
<keyword evidence="1" id="KW-0472">Membrane</keyword>
<reference evidence="2 3" key="1">
    <citation type="journal article" date="2015" name="Nature">
        <title>rRNA introns, odd ribosomes, and small enigmatic genomes across a large radiation of phyla.</title>
        <authorList>
            <person name="Brown C.T."/>
            <person name="Hug L.A."/>
            <person name="Thomas B.C."/>
            <person name="Sharon I."/>
            <person name="Castelle C.J."/>
            <person name="Singh A."/>
            <person name="Wilkins M.J."/>
            <person name="Williams K.H."/>
            <person name="Banfield J.F."/>
        </authorList>
    </citation>
    <scope>NUCLEOTIDE SEQUENCE [LARGE SCALE GENOMIC DNA]</scope>
</reference>